<name>A0AAE0GP14_9CHLO</name>
<evidence type="ECO:0000313" key="1">
    <source>
        <dbReference type="EMBL" id="KAK3281593.1"/>
    </source>
</evidence>
<evidence type="ECO:0000313" key="2">
    <source>
        <dbReference type="Proteomes" id="UP001190700"/>
    </source>
</evidence>
<proteinExistence type="predicted"/>
<dbReference type="EMBL" id="LGRX02003791">
    <property type="protein sequence ID" value="KAK3281593.1"/>
    <property type="molecule type" value="Genomic_DNA"/>
</dbReference>
<dbReference type="AlphaFoldDB" id="A0AAE0GP14"/>
<gene>
    <name evidence="1" type="ORF">CYMTET_10629</name>
</gene>
<organism evidence="1 2">
    <name type="scientific">Cymbomonas tetramitiformis</name>
    <dbReference type="NCBI Taxonomy" id="36881"/>
    <lineage>
        <taxon>Eukaryota</taxon>
        <taxon>Viridiplantae</taxon>
        <taxon>Chlorophyta</taxon>
        <taxon>Pyramimonadophyceae</taxon>
        <taxon>Pyramimonadales</taxon>
        <taxon>Pyramimonadaceae</taxon>
        <taxon>Cymbomonas</taxon>
    </lineage>
</organism>
<sequence length="92" mass="9935">MPYREYDQGGDAEPEPVVAKVWESRVNRSRRLKHAFRRFAAIPKKTLDSAPLSELAAVVTDSDAQRPQAAALGADSGALCVEISPGLARTLS</sequence>
<comment type="caution">
    <text evidence="1">The sequence shown here is derived from an EMBL/GenBank/DDBJ whole genome shotgun (WGS) entry which is preliminary data.</text>
</comment>
<dbReference type="Proteomes" id="UP001190700">
    <property type="component" value="Unassembled WGS sequence"/>
</dbReference>
<accession>A0AAE0GP14</accession>
<reference evidence="1 2" key="1">
    <citation type="journal article" date="2015" name="Genome Biol. Evol.">
        <title>Comparative Genomics of a Bacterivorous Green Alga Reveals Evolutionary Causalities and Consequences of Phago-Mixotrophic Mode of Nutrition.</title>
        <authorList>
            <person name="Burns J.A."/>
            <person name="Paasch A."/>
            <person name="Narechania A."/>
            <person name="Kim E."/>
        </authorList>
    </citation>
    <scope>NUCLEOTIDE SEQUENCE [LARGE SCALE GENOMIC DNA]</scope>
    <source>
        <strain evidence="1 2">PLY_AMNH</strain>
    </source>
</reference>
<keyword evidence="2" id="KW-1185">Reference proteome</keyword>
<protein>
    <submittedName>
        <fullName evidence="1">Uncharacterized protein</fullName>
    </submittedName>
</protein>